<dbReference type="GO" id="GO:0009506">
    <property type="term" value="C:plasmodesma"/>
    <property type="evidence" value="ECO:0007669"/>
    <property type="project" value="TreeGrafter"/>
</dbReference>
<evidence type="ECO:0000256" key="1">
    <source>
        <dbReference type="ARBA" id="ARBA00004370"/>
    </source>
</evidence>
<protein>
    <submittedName>
        <fullName evidence="4">Uncharacterized protein</fullName>
    </submittedName>
</protein>
<dbReference type="InterPro" id="IPR044839">
    <property type="entry name" value="NDR1-like"/>
</dbReference>
<comment type="caution">
    <text evidence="4">The sequence shown here is derived from an EMBL/GenBank/DDBJ whole genome shotgun (WGS) entry which is preliminary data.</text>
</comment>
<name>A0A444Z7C2_ARAHY</name>
<keyword evidence="5" id="KW-1185">Reference proteome</keyword>
<sequence length="193" mass="21966">MCDTEYKSFYLWLAEFIGFLGLLALCLWLALRPKEPTCSVTFVTIDQPSDQNGTIFYSLEFENQNKDSNIYYDDSTFLFLYGQRQDKVAETTLKSFHQGTSSKRVESGTVHAKSELLKTLLSNAIKNATSELKVALRTRFHYKTWGIKSKFHGLNLATNLPIGGDGKLKFSGKKNKYKLKQCSTKKLVKSVKH</sequence>
<accession>A0A444Z7C2</accession>
<keyword evidence="2 3" id="KW-0472">Membrane</keyword>
<dbReference type="OrthoDB" id="1934762at2759"/>
<evidence type="ECO:0000256" key="3">
    <source>
        <dbReference type="SAM" id="Phobius"/>
    </source>
</evidence>
<dbReference type="GO" id="GO:0005886">
    <property type="term" value="C:plasma membrane"/>
    <property type="evidence" value="ECO:0007669"/>
    <property type="project" value="TreeGrafter"/>
</dbReference>
<dbReference type="Gramene" id="arahy.Tifrunner.gnm2.ann2.Ah15g166800.1">
    <property type="protein sequence ID" value="arahy.Tifrunner.gnm2.ann2.Ah15g166800.1-CDS-1"/>
    <property type="gene ID" value="arahy.Tifrunner.gnm2.ann2.Ah15g166800"/>
</dbReference>
<evidence type="ECO:0000313" key="5">
    <source>
        <dbReference type="Proteomes" id="UP000289738"/>
    </source>
</evidence>
<dbReference type="Proteomes" id="UP000289738">
    <property type="component" value="Chromosome B05"/>
</dbReference>
<dbReference type="EMBL" id="SDMP01000015">
    <property type="protein sequence ID" value="RYR10084.1"/>
    <property type="molecule type" value="Genomic_DNA"/>
</dbReference>
<organism evidence="4 5">
    <name type="scientific">Arachis hypogaea</name>
    <name type="common">Peanut</name>
    <dbReference type="NCBI Taxonomy" id="3818"/>
    <lineage>
        <taxon>Eukaryota</taxon>
        <taxon>Viridiplantae</taxon>
        <taxon>Streptophyta</taxon>
        <taxon>Embryophyta</taxon>
        <taxon>Tracheophyta</taxon>
        <taxon>Spermatophyta</taxon>
        <taxon>Magnoliopsida</taxon>
        <taxon>eudicotyledons</taxon>
        <taxon>Gunneridae</taxon>
        <taxon>Pentapetalae</taxon>
        <taxon>rosids</taxon>
        <taxon>fabids</taxon>
        <taxon>Fabales</taxon>
        <taxon>Fabaceae</taxon>
        <taxon>Papilionoideae</taxon>
        <taxon>50 kb inversion clade</taxon>
        <taxon>dalbergioids sensu lato</taxon>
        <taxon>Dalbergieae</taxon>
        <taxon>Pterocarpus clade</taxon>
        <taxon>Arachis</taxon>
    </lineage>
</organism>
<dbReference type="AlphaFoldDB" id="A0A444Z7C2"/>
<evidence type="ECO:0000256" key="2">
    <source>
        <dbReference type="ARBA" id="ARBA00023136"/>
    </source>
</evidence>
<evidence type="ECO:0000313" key="4">
    <source>
        <dbReference type="EMBL" id="RYR10084.1"/>
    </source>
</evidence>
<keyword evidence="3" id="KW-1133">Transmembrane helix</keyword>
<dbReference type="STRING" id="3818.A0A444Z7C2"/>
<proteinExistence type="predicted"/>
<comment type="subcellular location">
    <subcellularLocation>
        <location evidence="1">Membrane</location>
    </subcellularLocation>
</comment>
<feature type="transmembrane region" description="Helical" evidence="3">
    <location>
        <begin position="9"/>
        <end position="31"/>
    </location>
</feature>
<reference evidence="4 5" key="1">
    <citation type="submission" date="2019-01" db="EMBL/GenBank/DDBJ databases">
        <title>Sequencing of cultivated peanut Arachis hypogaea provides insights into genome evolution and oil improvement.</title>
        <authorList>
            <person name="Chen X."/>
        </authorList>
    </citation>
    <scope>NUCLEOTIDE SEQUENCE [LARGE SCALE GENOMIC DNA]</scope>
    <source>
        <strain evidence="5">cv. Fuhuasheng</strain>
        <tissue evidence="4">Leaves</tissue>
    </source>
</reference>
<keyword evidence="3" id="KW-0812">Transmembrane</keyword>
<dbReference type="PANTHER" id="PTHR31415">
    <property type="entry name" value="OS05G0367900 PROTEIN"/>
    <property type="match status" value="1"/>
</dbReference>
<dbReference type="PANTHER" id="PTHR31415:SF89">
    <property type="entry name" value="PROTEIN NDR1-LIKE"/>
    <property type="match status" value="1"/>
</dbReference>
<dbReference type="GO" id="GO:0098542">
    <property type="term" value="P:defense response to other organism"/>
    <property type="evidence" value="ECO:0007669"/>
    <property type="project" value="InterPro"/>
</dbReference>
<gene>
    <name evidence="4" type="ORF">Ahy_B05g078552</name>
</gene>